<dbReference type="InterPro" id="IPR029018">
    <property type="entry name" value="Hex-like_dom2"/>
</dbReference>
<dbReference type="KEGG" id="llh:I41_55430"/>
<dbReference type="SUPFAM" id="SSF55545">
    <property type="entry name" value="beta-N-acetylhexosaminidase-like domain"/>
    <property type="match status" value="1"/>
</dbReference>
<dbReference type="Gene3D" id="3.30.379.10">
    <property type="entry name" value="Chitobiase/beta-hexosaminidase domain 2-like"/>
    <property type="match status" value="1"/>
</dbReference>
<organism evidence="2 3">
    <name type="scientific">Lacipirellula limnantheis</name>
    <dbReference type="NCBI Taxonomy" id="2528024"/>
    <lineage>
        <taxon>Bacteria</taxon>
        <taxon>Pseudomonadati</taxon>
        <taxon>Planctomycetota</taxon>
        <taxon>Planctomycetia</taxon>
        <taxon>Pirellulales</taxon>
        <taxon>Lacipirellulaceae</taxon>
        <taxon>Lacipirellula</taxon>
    </lineage>
</organism>
<reference evidence="2 3" key="1">
    <citation type="submission" date="2019-02" db="EMBL/GenBank/DDBJ databases">
        <title>Deep-cultivation of Planctomycetes and their phenomic and genomic characterization uncovers novel biology.</title>
        <authorList>
            <person name="Wiegand S."/>
            <person name="Jogler M."/>
            <person name="Boedeker C."/>
            <person name="Pinto D."/>
            <person name="Vollmers J."/>
            <person name="Rivas-Marin E."/>
            <person name="Kohn T."/>
            <person name="Peeters S.H."/>
            <person name="Heuer A."/>
            <person name="Rast P."/>
            <person name="Oberbeckmann S."/>
            <person name="Bunk B."/>
            <person name="Jeske O."/>
            <person name="Meyerdierks A."/>
            <person name="Storesund J.E."/>
            <person name="Kallscheuer N."/>
            <person name="Luecker S."/>
            <person name="Lage O.M."/>
            <person name="Pohl T."/>
            <person name="Merkel B.J."/>
            <person name="Hornburger P."/>
            <person name="Mueller R.-W."/>
            <person name="Bruemmer F."/>
            <person name="Labrenz M."/>
            <person name="Spormann A.M."/>
            <person name="Op den Camp H."/>
            <person name="Overmann J."/>
            <person name="Amann R."/>
            <person name="Jetten M.S.M."/>
            <person name="Mascher T."/>
            <person name="Medema M.H."/>
            <person name="Devos D.P."/>
            <person name="Kaster A.-K."/>
            <person name="Ovreas L."/>
            <person name="Rohde M."/>
            <person name="Galperin M.Y."/>
            <person name="Jogler C."/>
        </authorList>
    </citation>
    <scope>NUCLEOTIDE SEQUENCE [LARGE SCALE GENOMIC DNA]</scope>
    <source>
        <strain evidence="2 3">I41</strain>
    </source>
</reference>
<dbReference type="RefSeq" id="WP_168207173.1">
    <property type="nucleotide sequence ID" value="NZ_CP036339.1"/>
</dbReference>
<dbReference type="EMBL" id="CP036339">
    <property type="protein sequence ID" value="QDT76293.1"/>
    <property type="molecule type" value="Genomic_DNA"/>
</dbReference>
<dbReference type="GO" id="GO:0005975">
    <property type="term" value="P:carbohydrate metabolic process"/>
    <property type="evidence" value="ECO:0007669"/>
    <property type="project" value="UniProtKB-ARBA"/>
</dbReference>
<evidence type="ECO:0000313" key="3">
    <source>
        <dbReference type="Proteomes" id="UP000317909"/>
    </source>
</evidence>
<gene>
    <name evidence="2" type="ORF">I41_55430</name>
</gene>
<protein>
    <recommendedName>
        <fullName evidence="4">Beta-hexosaminidase bacterial type N-terminal domain-containing protein</fullName>
    </recommendedName>
</protein>
<dbReference type="Proteomes" id="UP000317909">
    <property type="component" value="Chromosome"/>
</dbReference>
<keyword evidence="1" id="KW-0378">Hydrolase</keyword>
<accession>A0A517U6R3</accession>
<evidence type="ECO:0000256" key="1">
    <source>
        <dbReference type="ARBA" id="ARBA00022801"/>
    </source>
</evidence>
<evidence type="ECO:0008006" key="4">
    <source>
        <dbReference type="Google" id="ProtNLM"/>
    </source>
</evidence>
<name>A0A517U6R3_9BACT</name>
<dbReference type="AlphaFoldDB" id="A0A517U6R3"/>
<proteinExistence type="predicted"/>
<sequence length="832" mass="92086">MAIGVTNQVRVRQRAFMAAWAISWLWLAGLAWGDAADANADQSVGIDLTSAKVFAPADLTGPETKAVHLLVDEIAARTRLRLEIVRDWPQDEQQAVIAVGQAKALAAHATVADERASSGTLPAEGFRIVTETSAGRSPTIFVLGNDERGVLFGVGKLLRSLEMTRDRLALRAPLEVTAAPAMPIRGHQLGYRPKTNSYDGWDLPQWEQYLRDLTVFGCNTIELIPPRSDDDADSPHFPRPPLEMMVGMSQLADDYGLDVSLWYPAMDASYATEAEIAAGLAEWRGVLSKLPRVDAIFLPFGDPGEAPPEQLVALLQRQAVQLEELHAGAQVWVSLQGLTQPQFDDLIDFLRTDPTWLTGVVHGPQTRVSVAKLRELLPRRLAIRGYPDITHSMRCEYPVPDWDVAYAMTEGREIINPRPLDETTIFKQYRDHAVGVVTYSEGCNDDLNKMIWSQLCWDPAARPIDSLQDYGRYFIGSDQGSDFALGLLALEQNWRGPLLTNGTVLTTLQQFQAIEQAAPPALRQNWRFQQALYRAYYDAYQQARLVEETAQEAAAMEALIQAEALGAEGALARAEAILARAEAPAPHDALAARVKELAEALFQSIRMQLSVAKYGAIDVNRGANLDELDVPLNNRRWLRRKFAAIRALSSEQAKLEAIGEILHWTDPGPGGFYDDLGNPVAQPHLVRDDFYPVDPGFLSHPTLGFRSDPRWRRSWCTHVDGLYATPVTMHYDNLDPHARYKVRVVYAGESFDVAVKLSAVASDDSSAPTEREIEIHPFRPKPQPVAPVEFDVPAAATAGGELTLRWQSNPERGGPGRGCQIAEVWLLRADEP</sequence>
<evidence type="ECO:0000313" key="2">
    <source>
        <dbReference type="EMBL" id="QDT76293.1"/>
    </source>
</evidence>
<keyword evidence="3" id="KW-1185">Reference proteome</keyword>
<dbReference type="GO" id="GO:0016787">
    <property type="term" value="F:hydrolase activity"/>
    <property type="evidence" value="ECO:0007669"/>
    <property type="project" value="UniProtKB-KW"/>
</dbReference>